<dbReference type="PANTHER" id="PTHR22600:SF21">
    <property type="entry name" value="BETA-HEXOSAMINIDASE A"/>
    <property type="match status" value="1"/>
</dbReference>
<keyword evidence="6" id="KW-0326">Glycosidase</keyword>
<dbReference type="InterPro" id="IPR029018">
    <property type="entry name" value="Hex-like_dom2"/>
</dbReference>
<evidence type="ECO:0000256" key="5">
    <source>
        <dbReference type="ARBA" id="ARBA00023180"/>
    </source>
</evidence>
<evidence type="ECO:0000313" key="10">
    <source>
        <dbReference type="EMBL" id="KAL3321079.1"/>
    </source>
</evidence>
<comment type="caution">
    <text evidence="10">The sequence shown here is derived from an EMBL/GenBank/DDBJ whole genome shotgun (WGS) entry which is preliminary data.</text>
</comment>
<dbReference type="EC" id="3.2.1.52" evidence="3"/>
<accession>A0ABD2QNL4</accession>
<evidence type="ECO:0000313" key="11">
    <source>
        <dbReference type="Proteomes" id="UP001626550"/>
    </source>
</evidence>
<feature type="domain" description="Glycoside hydrolase family 20 catalytic" evidence="8">
    <location>
        <begin position="259"/>
        <end position="478"/>
    </location>
</feature>
<dbReference type="Pfam" id="PF00728">
    <property type="entry name" value="Glyco_hydro_20"/>
    <property type="match status" value="1"/>
</dbReference>
<dbReference type="SUPFAM" id="SSF51445">
    <property type="entry name" value="(Trans)glycosidases"/>
    <property type="match status" value="1"/>
</dbReference>
<keyword evidence="5" id="KW-0325">Glycoprotein</keyword>
<dbReference type="PANTHER" id="PTHR22600">
    <property type="entry name" value="BETA-HEXOSAMINIDASE"/>
    <property type="match status" value="1"/>
</dbReference>
<dbReference type="InterPro" id="IPR015883">
    <property type="entry name" value="Glyco_hydro_20_cat"/>
</dbReference>
<proteinExistence type="inferred from homology"/>
<dbReference type="GO" id="GO:0004563">
    <property type="term" value="F:beta-N-acetylhexosaminidase activity"/>
    <property type="evidence" value="ECO:0007669"/>
    <property type="project" value="UniProtKB-EC"/>
</dbReference>
<comment type="catalytic activity">
    <reaction evidence="1">
        <text>Hydrolysis of terminal non-reducing N-acetyl-D-hexosamine residues in N-acetyl-beta-D-hexosaminides.</text>
        <dbReference type="EC" id="3.2.1.52"/>
    </reaction>
</comment>
<name>A0ABD2QNL4_9PLAT</name>
<evidence type="ECO:0000259" key="9">
    <source>
        <dbReference type="Pfam" id="PF14845"/>
    </source>
</evidence>
<dbReference type="InterPro" id="IPR025705">
    <property type="entry name" value="Beta_hexosaminidase_sua/sub"/>
</dbReference>
<evidence type="ECO:0000256" key="3">
    <source>
        <dbReference type="ARBA" id="ARBA00012663"/>
    </source>
</evidence>
<evidence type="ECO:0000256" key="2">
    <source>
        <dbReference type="ARBA" id="ARBA00006285"/>
    </source>
</evidence>
<feature type="active site" description="Proton donor" evidence="7">
    <location>
        <position position="413"/>
    </location>
</feature>
<evidence type="ECO:0000256" key="1">
    <source>
        <dbReference type="ARBA" id="ARBA00001231"/>
    </source>
</evidence>
<keyword evidence="11" id="KW-1185">Reference proteome</keyword>
<dbReference type="EMBL" id="JBJKFK010000012">
    <property type="protein sequence ID" value="KAL3321079.1"/>
    <property type="molecule type" value="Genomic_DNA"/>
</dbReference>
<dbReference type="SUPFAM" id="SSF55545">
    <property type="entry name" value="beta-N-acetylhexosaminidase-like domain"/>
    <property type="match status" value="1"/>
</dbReference>
<dbReference type="InterPro" id="IPR017853">
    <property type="entry name" value="GH"/>
</dbReference>
<organism evidence="10 11">
    <name type="scientific">Cichlidogyrus casuarinus</name>
    <dbReference type="NCBI Taxonomy" id="1844966"/>
    <lineage>
        <taxon>Eukaryota</taxon>
        <taxon>Metazoa</taxon>
        <taxon>Spiralia</taxon>
        <taxon>Lophotrochozoa</taxon>
        <taxon>Platyhelminthes</taxon>
        <taxon>Monogenea</taxon>
        <taxon>Monopisthocotylea</taxon>
        <taxon>Dactylogyridea</taxon>
        <taxon>Ancyrocephalidae</taxon>
        <taxon>Cichlidogyrus</taxon>
    </lineage>
</organism>
<dbReference type="Pfam" id="PF14845">
    <property type="entry name" value="Glycohydro_20b2"/>
    <property type="match status" value="1"/>
</dbReference>
<evidence type="ECO:0000259" key="8">
    <source>
        <dbReference type="Pfam" id="PF00728"/>
    </source>
</evidence>
<evidence type="ECO:0000256" key="4">
    <source>
        <dbReference type="ARBA" id="ARBA00022801"/>
    </source>
</evidence>
<evidence type="ECO:0000256" key="7">
    <source>
        <dbReference type="PIRSR" id="PIRSR625705-1"/>
    </source>
</evidence>
<gene>
    <name evidence="10" type="ORF">Ciccas_000242</name>
</gene>
<protein>
    <recommendedName>
        <fullName evidence="3">beta-N-acetylhexosaminidase</fullName>
        <ecNumber evidence="3">3.2.1.52</ecNumber>
    </recommendedName>
</protein>
<dbReference type="AlphaFoldDB" id="A0ABD2QNL4"/>
<dbReference type="Gene3D" id="3.30.379.10">
    <property type="entry name" value="Chitobiase/beta-hexosaminidase domain 2-like"/>
    <property type="match status" value="1"/>
</dbReference>
<evidence type="ECO:0000256" key="6">
    <source>
        <dbReference type="ARBA" id="ARBA00023295"/>
    </source>
</evidence>
<feature type="domain" description="Beta-hexosaminidase eukaryotic type N-terminal" evidence="9">
    <location>
        <begin position="140"/>
        <end position="236"/>
    </location>
</feature>
<dbReference type="PRINTS" id="PR00738">
    <property type="entry name" value="GLHYDRLASE20"/>
</dbReference>
<keyword evidence="4" id="KW-0378">Hydrolase</keyword>
<comment type="similarity">
    <text evidence="2">Belongs to the glycosyl hydrolase 20 family.</text>
</comment>
<dbReference type="InterPro" id="IPR029019">
    <property type="entry name" value="HEX_eukaryotic_N"/>
</dbReference>
<sequence>MQARAKALNLRMSRPVTHGSEAQPTFIRAITHRGYWVLHLALSDAGRAAYYGNSIEDPYRCGVCLPVRCDVTLGAWIKFLSDGGNTILYAAAKRYEHIIRERFGLSTYAYQWRHDETIVKNARTIAMAHSKPAPSAFPNLTVHSSILEDYFSPRHLKTFSHTIEQLVRSKSATLPPYISNEGLLTGALVHVVRNSDTYPFLEMDESYALTVNQNGIYIYANETWGALRALETLSQLFWTTHFDGSVFINCTTIFDKPRFQYRGLLIDTARHFISKNILLRNLDAMSYSKLNVFHWHFYDDQAFSIRFPNNPELAEKGAYRGQFYTTDDVAEIIEYARLRGIRVVPEMDLPDHTMSISKSHPEAFTKCQMGGNWDGYFGPMDPTMNATYALIDSLLKDVMSLFPDLTVHLGGDEVDITCWLEQNWSTFQRQHNISSSIEILTFFYARVRRSLHPKKHAQYWQEVVDEEASIPPNSIVQVHLHFSN</sequence>
<reference evidence="10 11" key="1">
    <citation type="submission" date="2024-11" db="EMBL/GenBank/DDBJ databases">
        <title>Adaptive evolution of stress response genes in parasites aligns with host niche diversity.</title>
        <authorList>
            <person name="Hahn C."/>
            <person name="Resl P."/>
        </authorList>
    </citation>
    <scope>NUCLEOTIDE SEQUENCE [LARGE SCALE GENOMIC DNA]</scope>
    <source>
        <strain evidence="10">EGGRZ-B1_66</strain>
        <tissue evidence="10">Body</tissue>
    </source>
</reference>
<dbReference type="Gene3D" id="3.20.20.80">
    <property type="entry name" value="Glycosidases"/>
    <property type="match status" value="1"/>
</dbReference>
<dbReference type="Proteomes" id="UP001626550">
    <property type="component" value="Unassembled WGS sequence"/>
</dbReference>